<evidence type="ECO:0008006" key="5">
    <source>
        <dbReference type="Google" id="ProtNLM"/>
    </source>
</evidence>
<dbReference type="Pfam" id="PF07963">
    <property type="entry name" value="N_methyl"/>
    <property type="match status" value="1"/>
</dbReference>
<feature type="region of interest" description="Disordered" evidence="1">
    <location>
        <begin position="352"/>
        <end position="384"/>
    </location>
</feature>
<accession>A0A5C6CXM1</accession>
<dbReference type="OrthoDB" id="253619at2"/>
<dbReference type="Gene3D" id="3.30.700.10">
    <property type="entry name" value="Glycoprotein, Type 4 Pilin"/>
    <property type="match status" value="1"/>
</dbReference>
<proteinExistence type="predicted"/>
<evidence type="ECO:0000313" key="3">
    <source>
        <dbReference type="EMBL" id="TWU28287.1"/>
    </source>
</evidence>
<organism evidence="3 4">
    <name type="scientific">Bythopirellula polymerisocia</name>
    <dbReference type="NCBI Taxonomy" id="2528003"/>
    <lineage>
        <taxon>Bacteria</taxon>
        <taxon>Pseudomonadati</taxon>
        <taxon>Planctomycetota</taxon>
        <taxon>Planctomycetia</taxon>
        <taxon>Pirellulales</taxon>
        <taxon>Lacipirellulaceae</taxon>
        <taxon>Bythopirellula</taxon>
    </lineage>
</organism>
<feature type="transmembrane region" description="Helical" evidence="2">
    <location>
        <begin position="37"/>
        <end position="61"/>
    </location>
</feature>
<dbReference type="EMBL" id="SJPS01000002">
    <property type="protein sequence ID" value="TWU28287.1"/>
    <property type="molecule type" value="Genomic_DNA"/>
</dbReference>
<evidence type="ECO:0000256" key="1">
    <source>
        <dbReference type="SAM" id="MobiDB-lite"/>
    </source>
</evidence>
<dbReference type="RefSeq" id="WP_146449580.1">
    <property type="nucleotide sequence ID" value="NZ_SJPS01000002.1"/>
</dbReference>
<dbReference type="AlphaFoldDB" id="A0A5C6CXM1"/>
<dbReference type="InterPro" id="IPR012902">
    <property type="entry name" value="N_methyl_site"/>
</dbReference>
<sequence>MSDLGFVIDDLNTRSRRHALLARTNHKFAIINQKSRLGVTLIELLIAIAIIATLSAVFLGASRSAMESARAARTKTTISKLHTLLMEQYASYMTRTIDLAPGFKQSINGLPANVRTAVTQDMRLLALREQMKYEMPDHWSDLNDNPVMLFRKPAVASIYDRRYQKVLNWANGDSDKLAKVVQHQAAECLYLTIMYLTGDGEARTLFSSQDIGDTDGDGAPEFLDGWGNPIAWVRWPAGFVARSSLMAGDTTTDHDPFDPFKRNLADVLPAGGSAYPLNDVFVRQAVDQLRGTNNSTSNQLTGFRLVPLIYSSGPDGISDINTAGNRSIISSGIALDPYAIDPAFSTLSFSPTTPNYQTGLPSDGNNDGEDNSVDNIHNHVLDNR</sequence>
<comment type="caution">
    <text evidence="3">The sequence shown here is derived from an EMBL/GenBank/DDBJ whole genome shotgun (WGS) entry which is preliminary data.</text>
</comment>
<dbReference type="NCBIfam" id="TIGR02532">
    <property type="entry name" value="IV_pilin_GFxxxE"/>
    <property type="match status" value="1"/>
</dbReference>
<reference evidence="3 4" key="1">
    <citation type="submission" date="2019-02" db="EMBL/GenBank/DDBJ databases">
        <title>Deep-cultivation of Planctomycetes and their phenomic and genomic characterization uncovers novel biology.</title>
        <authorList>
            <person name="Wiegand S."/>
            <person name="Jogler M."/>
            <person name="Boedeker C."/>
            <person name="Pinto D."/>
            <person name="Vollmers J."/>
            <person name="Rivas-Marin E."/>
            <person name="Kohn T."/>
            <person name="Peeters S.H."/>
            <person name="Heuer A."/>
            <person name="Rast P."/>
            <person name="Oberbeckmann S."/>
            <person name="Bunk B."/>
            <person name="Jeske O."/>
            <person name="Meyerdierks A."/>
            <person name="Storesund J.E."/>
            <person name="Kallscheuer N."/>
            <person name="Luecker S."/>
            <person name="Lage O.M."/>
            <person name="Pohl T."/>
            <person name="Merkel B.J."/>
            <person name="Hornburger P."/>
            <person name="Mueller R.-W."/>
            <person name="Bruemmer F."/>
            <person name="Labrenz M."/>
            <person name="Spormann A.M."/>
            <person name="Op Den Camp H."/>
            <person name="Overmann J."/>
            <person name="Amann R."/>
            <person name="Jetten M.S.M."/>
            <person name="Mascher T."/>
            <person name="Medema M.H."/>
            <person name="Devos D.P."/>
            <person name="Kaster A.-K."/>
            <person name="Ovreas L."/>
            <person name="Rohde M."/>
            <person name="Galperin M.Y."/>
            <person name="Jogler C."/>
        </authorList>
    </citation>
    <scope>NUCLEOTIDE SEQUENCE [LARGE SCALE GENOMIC DNA]</scope>
    <source>
        <strain evidence="3 4">Pla144</strain>
    </source>
</reference>
<feature type="compositionally biased region" description="Polar residues" evidence="1">
    <location>
        <begin position="352"/>
        <end position="365"/>
    </location>
</feature>
<gene>
    <name evidence="3" type="ORF">Pla144_15740</name>
</gene>
<dbReference type="InterPro" id="IPR045584">
    <property type="entry name" value="Pilin-like"/>
</dbReference>
<keyword evidence="2" id="KW-0472">Membrane</keyword>
<dbReference type="Proteomes" id="UP000318437">
    <property type="component" value="Unassembled WGS sequence"/>
</dbReference>
<keyword evidence="2" id="KW-1133">Transmembrane helix</keyword>
<dbReference type="SUPFAM" id="SSF54523">
    <property type="entry name" value="Pili subunits"/>
    <property type="match status" value="1"/>
</dbReference>
<name>A0A5C6CXM1_9BACT</name>
<keyword evidence="4" id="KW-1185">Reference proteome</keyword>
<protein>
    <recommendedName>
        <fullName evidence="5">Type II secretion system protein G</fullName>
    </recommendedName>
</protein>
<evidence type="ECO:0000313" key="4">
    <source>
        <dbReference type="Proteomes" id="UP000318437"/>
    </source>
</evidence>
<keyword evidence="2" id="KW-0812">Transmembrane</keyword>
<evidence type="ECO:0000256" key="2">
    <source>
        <dbReference type="SAM" id="Phobius"/>
    </source>
</evidence>